<reference evidence="2 3" key="1">
    <citation type="submission" date="2019-01" db="EMBL/GenBank/DDBJ databases">
        <title>Halorientalis sp. F13-25 a new haloarchaeum isolated from hypersaline water.</title>
        <authorList>
            <person name="Ana D.-V."/>
            <person name="Cristina S.-P."/>
            <person name="Antonio V."/>
        </authorList>
    </citation>
    <scope>NUCLEOTIDE SEQUENCE [LARGE SCALE GENOMIC DNA]</scope>
    <source>
        <strain evidence="2 3">F13-25</strain>
    </source>
</reference>
<organism evidence="2 3">
    <name type="scientific">Halorientalis pallida</name>
    <dbReference type="NCBI Taxonomy" id="2479928"/>
    <lineage>
        <taxon>Archaea</taxon>
        <taxon>Methanobacteriati</taxon>
        <taxon>Methanobacteriota</taxon>
        <taxon>Stenosarchaea group</taxon>
        <taxon>Halobacteria</taxon>
        <taxon>Halobacteriales</taxon>
        <taxon>Haloarculaceae</taxon>
        <taxon>Halorientalis</taxon>
    </lineage>
</organism>
<feature type="transmembrane region" description="Helical" evidence="1">
    <location>
        <begin position="57"/>
        <end position="84"/>
    </location>
</feature>
<name>A0A498L0M4_9EURY</name>
<keyword evidence="1" id="KW-0812">Transmembrane</keyword>
<dbReference type="EMBL" id="RDFA01000005">
    <property type="protein sequence ID" value="RXK48043.1"/>
    <property type="molecule type" value="Genomic_DNA"/>
</dbReference>
<accession>A0A498L0M4</accession>
<keyword evidence="1" id="KW-1133">Transmembrane helix</keyword>
<evidence type="ECO:0000256" key="1">
    <source>
        <dbReference type="SAM" id="Phobius"/>
    </source>
</evidence>
<protein>
    <submittedName>
        <fullName evidence="2">Uncharacterized protein</fullName>
    </submittedName>
</protein>
<feature type="transmembrane region" description="Helical" evidence="1">
    <location>
        <begin position="12"/>
        <end position="32"/>
    </location>
</feature>
<keyword evidence="1" id="KW-0472">Membrane</keyword>
<keyword evidence="3" id="KW-1185">Reference proteome</keyword>
<sequence>MFADHSLRKRAAGLSYGITAIVSLVLGGIYAVKQSFMPYHADALSMGWGEVEAANQVLISALMTVAGGGWFTVGVVILVLLVFPFRSDRRWALYALPAVILLFYLPNLWATLSVLQNTPGNPPWQGNAIACLSAVVGFALYHKPLKGRT</sequence>
<dbReference type="OrthoDB" id="375068at2157"/>
<gene>
    <name evidence="2" type="ORF">EAF64_15555</name>
</gene>
<dbReference type="AlphaFoldDB" id="A0A498L0M4"/>
<feature type="transmembrane region" description="Helical" evidence="1">
    <location>
        <begin position="91"/>
        <end position="112"/>
    </location>
</feature>
<feature type="transmembrane region" description="Helical" evidence="1">
    <location>
        <begin position="124"/>
        <end position="141"/>
    </location>
</feature>
<evidence type="ECO:0000313" key="3">
    <source>
        <dbReference type="Proteomes" id="UP000289691"/>
    </source>
</evidence>
<comment type="caution">
    <text evidence="2">The sequence shown here is derived from an EMBL/GenBank/DDBJ whole genome shotgun (WGS) entry which is preliminary data.</text>
</comment>
<proteinExistence type="predicted"/>
<evidence type="ECO:0000313" key="2">
    <source>
        <dbReference type="EMBL" id="RXK48043.1"/>
    </source>
</evidence>
<dbReference type="Proteomes" id="UP000289691">
    <property type="component" value="Unassembled WGS sequence"/>
</dbReference>